<evidence type="ECO:0000313" key="2">
    <source>
        <dbReference type="Proteomes" id="UP000237105"/>
    </source>
</evidence>
<dbReference type="Proteomes" id="UP000237105">
    <property type="component" value="Unassembled WGS sequence"/>
</dbReference>
<comment type="caution">
    <text evidence="1">The sequence shown here is derived from an EMBL/GenBank/DDBJ whole genome shotgun (WGS) entry which is preliminary data.</text>
</comment>
<dbReference type="AlphaFoldDB" id="A0A2P5DLG8"/>
<reference evidence="2" key="1">
    <citation type="submission" date="2016-06" db="EMBL/GenBank/DDBJ databases">
        <title>Parallel loss of symbiosis genes in relatives of nitrogen-fixing non-legume Parasponia.</title>
        <authorList>
            <person name="Van Velzen R."/>
            <person name="Holmer R."/>
            <person name="Bu F."/>
            <person name="Rutten L."/>
            <person name="Van Zeijl A."/>
            <person name="Liu W."/>
            <person name="Santuari L."/>
            <person name="Cao Q."/>
            <person name="Sharma T."/>
            <person name="Shen D."/>
            <person name="Roswanjaya Y."/>
            <person name="Wardhani T."/>
            <person name="Kalhor M.S."/>
            <person name="Jansen J."/>
            <person name="Van den Hoogen J."/>
            <person name="Gungor B."/>
            <person name="Hartog M."/>
            <person name="Hontelez J."/>
            <person name="Verver J."/>
            <person name="Yang W.-C."/>
            <person name="Schijlen E."/>
            <person name="Repin R."/>
            <person name="Schilthuizen M."/>
            <person name="Schranz E."/>
            <person name="Heidstra R."/>
            <person name="Miyata K."/>
            <person name="Fedorova E."/>
            <person name="Kohlen W."/>
            <person name="Bisseling T."/>
            <person name="Smit S."/>
            <person name="Geurts R."/>
        </authorList>
    </citation>
    <scope>NUCLEOTIDE SEQUENCE [LARGE SCALE GENOMIC DNA]</scope>
    <source>
        <strain evidence="2">cv. WU1-14</strain>
    </source>
</reference>
<accession>A0A2P5DLG8</accession>
<dbReference type="EMBL" id="JXTB01000030">
    <property type="protein sequence ID" value="PON74126.1"/>
    <property type="molecule type" value="Genomic_DNA"/>
</dbReference>
<evidence type="ECO:0000313" key="1">
    <source>
        <dbReference type="EMBL" id="PON74126.1"/>
    </source>
</evidence>
<organism evidence="1 2">
    <name type="scientific">Parasponia andersonii</name>
    <name type="common">Sponia andersonii</name>
    <dbReference type="NCBI Taxonomy" id="3476"/>
    <lineage>
        <taxon>Eukaryota</taxon>
        <taxon>Viridiplantae</taxon>
        <taxon>Streptophyta</taxon>
        <taxon>Embryophyta</taxon>
        <taxon>Tracheophyta</taxon>
        <taxon>Spermatophyta</taxon>
        <taxon>Magnoliopsida</taxon>
        <taxon>eudicotyledons</taxon>
        <taxon>Gunneridae</taxon>
        <taxon>Pentapetalae</taxon>
        <taxon>rosids</taxon>
        <taxon>fabids</taxon>
        <taxon>Rosales</taxon>
        <taxon>Cannabaceae</taxon>
        <taxon>Parasponia</taxon>
    </lineage>
</organism>
<sequence length="61" mass="6993">MPIIVIPLSNGIGLVPDISGWHWENVNVHSLDLHSLQFIHWSFILYRVQGQYMSADFGIVM</sequence>
<protein>
    <submittedName>
        <fullName evidence="1">Uncharacterized protein</fullName>
    </submittedName>
</protein>
<proteinExistence type="predicted"/>
<name>A0A2P5DLG8_PARAD</name>
<gene>
    <name evidence="1" type="ORF">PanWU01x14_053360</name>
</gene>
<keyword evidence="2" id="KW-1185">Reference proteome</keyword>